<accession>A0ABW3N3Q8</accession>
<protein>
    <submittedName>
        <fullName evidence="2">Uncharacterized protein</fullName>
    </submittedName>
</protein>
<feature type="compositionally biased region" description="Basic residues" evidence="1">
    <location>
        <begin position="34"/>
        <end position="50"/>
    </location>
</feature>
<sequence length="66" mass="7015">MRLRDQNKGDLALTGLTLIVAAAAAVDGASRWVARRHGRGKGPARVRPAKPHQVVGFQGSRSGKRS</sequence>
<gene>
    <name evidence="2" type="ORF">ACFQ2V_18380</name>
</gene>
<proteinExistence type="predicted"/>
<comment type="caution">
    <text evidence="2">The sequence shown here is derived from an EMBL/GenBank/DDBJ whole genome shotgun (WGS) entry which is preliminary data.</text>
</comment>
<evidence type="ECO:0000256" key="1">
    <source>
        <dbReference type="SAM" id="MobiDB-lite"/>
    </source>
</evidence>
<dbReference type="RefSeq" id="WP_386054344.1">
    <property type="nucleotide sequence ID" value="NZ_JBHTKH010000017.1"/>
</dbReference>
<reference evidence="3" key="1">
    <citation type="journal article" date="2019" name="Int. J. Syst. Evol. Microbiol.">
        <title>The Global Catalogue of Microorganisms (GCM) 10K type strain sequencing project: providing services to taxonomists for standard genome sequencing and annotation.</title>
        <authorList>
            <consortium name="The Broad Institute Genomics Platform"/>
            <consortium name="The Broad Institute Genome Sequencing Center for Infectious Disease"/>
            <person name="Wu L."/>
            <person name="Ma J."/>
        </authorList>
    </citation>
    <scope>NUCLEOTIDE SEQUENCE [LARGE SCALE GENOMIC DNA]</scope>
    <source>
        <strain evidence="3">CCUG 57508</strain>
    </source>
</reference>
<evidence type="ECO:0000313" key="3">
    <source>
        <dbReference type="Proteomes" id="UP001597046"/>
    </source>
</evidence>
<name>A0ABW3N3Q8_9MICO</name>
<organism evidence="2 3">
    <name type="scientific">Terrabacter terrigena</name>
    <dbReference type="NCBI Taxonomy" id="574718"/>
    <lineage>
        <taxon>Bacteria</taxon>
        <taxon>Bacillati</taxon>
        <taxon>Actinomycetota</taxon>
        <taxon>Actinomycetes</taxon>
        <taxon>Micrococcales</taxon>
        <taxon>Intrasporangiaceae</taxon>
        <taxon>Terrabacter</taxon>
    </lineage>
</organism>
<evidence type="ECO:0000313" key="2">
    <source>
        <dbReference type="EMBL" id="MFD1056284.1"/>
    </source>
</evidence>
<feature type="region of interest" description="Disordered" evidence="1">
    <location>
        <begin position="34"/>
        <end position="66"/>
    </location>
</feature>
<keyword evidence="3" id="KW-1185">Reference proteome</keyword>
<dbReference type="EMBL" id="JBHTKH010000017">
    <property type="protein sequence ID" value="MFD1056284.1"/>
    <property type="molecule type" value="Genomic_DNA"/>
</dbReference>
<dbReference type="Proteomes" id="UP001597046">
    <property type="component" value="Unassembled WGS sequence"/>
</dbReference>